<gene>
    <name evidence="2" type="ORF">EYF80_060150</name>
</gene>
<dbReference type="AlphaFoldDB" id="A0A4Z2EMA7"/>
<reference evidence="2 3" key="1">
    <citation type="submission" date="2019-03" db="EMBL/GenBank/DDBJ databases">
        <title>First draft genome of Liparis tanakae, snailfish: a comprehensive survey of snailfish specific genes.</title>
        <authorList>
            <person name="Kim W."/>
            <person name="Song I."/>
            <person name="Jeong J.-H."/>
            <person name="Kim D."/>
            <person name="Kim S."/>
            <person name="Ryu S."/>
            <person name="Song J.Y."/>
            <person name="Lee S.K."/>
        </authorList>
    </citation>
    <scope>NUCLEOTIDE SEQUENCE [LARGE SCALE GENOMIC DNA]</scope>
    <source>
        <tissue evidence="2">Muscle</tissue>
    </source>
</reference>
<protein>
    <submittedName>
        <fullName evidence="2">Uncharacterized protein</fullName>
    </submittedName>
</protein>
<feature type="compositionally biased region" description="Low complexity" evidence="1">
    <location>
        <begin position="49"/>
        <end position="61"/>
    </location>
</feature>
<evidence type="ECO:0000313" key="3">
    <source>
        <dbReference type="Proteomes" id="UP000314294"/>
    </source>
</evidence>
<accession>A0A4Z2EMA7</accession>
<feature type="region of interest" description="Disordered" evidence="1">
    <location>
        <begin position="1"/>
        <end position="78"/>
    </location>
</feature>
<evidence type="ECO:0000256" key="1">
    <source>
        <dbReference type="SAM" id="MobiDB-lite"/>
    </source>
</evidence>
<dbReference type="EMBL" id="SRLO01005321">
    <property type="protein sequence ID" value="TNN29700.1"/>
    <property type="molecule type" value="Genomic_DNA"/>
</dbReference>
<proteinExistence type="predicted"/>
<evidence type="ECO:0000313" key="2">
    <source>
        <dbReference type="EMBL" id="TNN29700.1"/>
    </source>
</evidence>
<keyword evidence="3" id="KW-1185">Reference proteome</keyword>
<organism evidence="2 3">
    <name type="scientific">Liparis tanakae</name>
    <name type="common">Tanaka's snailfish</name>
    <dbReference type="NCBI Taxonomy" id="230148"/>
    <lineage>
        <taxon>Eukaryota</taxon>
        <taxon>Metazoa</taxon>
        <taxon>Chordata</taxon>
        <taxon>Craniata</taxon>
        <taxon>Vertebrata</taxon>
        <taxon>Euteleostomi</taxon>
        <taxon>Actinopterygii</taxon>
        <taxon>Neopterygii</taxon>
        <taxon>Teleostei</taxon>
        <taxon>Neoteleostei</taxon>
        <taxon>Acanthomorphata</taxon>
        <taxon>Eupercaria</taxon>
        <taxon>Perciformes</taxon>
        <taxon>Cottioidei</taxon>
        <taxon>Cottales</taxon>
        <taxon>Liparidae</taxon>
        <taxon>Liparis</taxon>
    </lineage>
</organism>
<sequence>MNKYPLSSDRPQRPRGPPPGHRLPPDTLSPGCPPAPPRTRRCCSACVSSGRSRPPGRTGTPGPRPEPELDGAKGKHSAALSRGVYVGSGYISHSSGGPSRAERRRRLDARSVLLIVTVQETQSWDSHRGVVSFAEGRCFAGEENFLCS</sequence>
<name>A0A4Z2EMA7_9TELE</name>
<dbReference type="Proteomes" id="UP000314294">
    <property type="component" value="Unassembled WGS sequence"/>
</dbReference>
<comment type="caution">
    <text evidence="2">The sequence shown here is derived from an EMBL/GenBank/DDBJ whole genome shotgun (WGS) entry which is preliminary data.</text>
</comment>